<feature type="domain" description="DUF4062" evidence="1">
    <location>
        <begin position="7"/>
        <end position="85"/>
    </location>
</feature>
<proteinExistence type="predicted"/>
<name>A0A1G6GH32_9GAMM</name>
<dbReference type="Pfam" id="PF13271">
    <property type="entry name" value="DUF4062"/>
    <property type="match status" value="1"/>
</dbReference>
<dbReference type="OrthoDB" id="72299at2"/>
<sequence>MVDKRYQVFISTSGLDVSDAYRTLCQTLVIMGYFPWGVEKRSSKTATLARRQIDESDYLILLLGADYGILSSSDMSYMQLEYIYALARQRPVIAFVLAEPRAMASYQQMPPAIQQKFELFRQQILHDVHCVYTFDDITDLEFKARIHMPEVLLRYPAQGWIRSYGTRLLQDEIKRLRQRVEQLEVKPKNHLPAAMLNLVTVQCTDVFDLKYHMRAYDQTDEHRLKQVKKLTWLSILHILAQFFSTPKPETYFVYCLNRYLEKVALSDVMISHPNLIEVSEVNITTQSLHSIKVQLQKNAWIVPVGRDHHRYVLWKMTPKALEML</sequence>
<accession>A0A1G6GH32</accession>
<dbReference type="Proteomes" id="UP000242501">
    <property type="component" value="Unassembled WGS sequence"/>
</dbReference>
<dbReference type="InterPro" id="IPR025139">
    <property type="entry name" value="DUF4062"/>
</dbReference>
<evidence type="ECO:0000313" key="3">
    <source>
        <dbReference type="Proteomes" id="UP000242501"/>
    </source>
</evidence>
<dbReference type="STRING" id="1219383.SAMN05421733_10184"/>
<dbReference type="EMBL" id="FMYL01000001">
    <property type="protein sequence ID" value="SDB81133.1"/>
    <property type="molecule type" value="Genomic_DNA"/>
</dbReference>
<keyword evidence="3" id="KW-1185">Reference proteome</keyword>
<reference evidence="3" key="1">
    <citation type="submission" date="2016-09" db="EMBL/GenBank/DDBJ databases">
        <authorList>
            <person name="Varghese N."/>
            <person name="Submissions S."/>
        </authorList>
    </citation>
    <scope>NUCLEOTIDE SEQUENCE [LARGE SCALE GENOMIC DNA]</scope>
    <source>
        <strain evidence="3">ANC 4422</strain>
    </source>
</reference>
<gene>
    <name evidence="2" type="ORF">SAMN05421733_10184</name>
</gene>
<dbReference type="RefSeq" id="WP_092746361.1">
    <property type="nucleotide sequence ID" value="NZ_FMYL01000001.1"/>
</dbReference>
<evidence type="ECO:0000259" key="1">
    <source>
        <dbReference type="Pfam" id="PF13271"/>
    </source>
</evidence>
<evidence type="ECO:0000313" key="2">
    <source>
        <dbReference type="EMBL" id="SDB81133.1"/>
    </source>
</evidence>
<dbReference type="AlphaFoldDB" id="A0A1G6GH32"/>
<protein>
    <recommendedName>
        <fullName evidence="1">DUF4062 domain-containing protein</fullName>
    </recommendedName>
</protein>
<organism evidence="2 3">
    <name type="scientific">Acinetobacter boissieri</name>
    <dbReference type="NCBI Taxonomy" id="1219383"/>
    <lineage>
        <taxon>Bacteria</taxon>
        <taxon>Pseudomonadati</taxon>
        <taxon>Pseudomonadota</taxon>
        <taxon>Gammaproteobacteria</taxon>
        <taxon>Moraxellales</taxon>
        <taxon>Moraxellaceae</taxon>
        <taxon>Acinetobacter</taxon>
    </lineage>
</organism>